<evidence type="ECO:0000256" key="1">
    <source>
        <dbReference type="ARBA" id="ARBA00000798"/>
    </source>
</evidence>
<dbReference type="Gene3D" id="3.30.870.10">
    <property type="entry name" value="Endonuclease Chain A"/>
    <property type="match status" value="2"/>
</dbReference>
<dbReference type="Proteomes" id="UP000235659">
    <property type="component" value="Unassembled WGS sequence"/>
</dbReference>
<dbReference type="InterPro" id="IPR025202">
    <property type="entry name" value="PLD-like_dom"/>
</dbReference>
<evidence type="ECO:0000313" key="11">
    <source>
        <dbReference type="Proteomes" id="UP000494205"/>
    </source>
</evidence>
<evidence type="ECO:0000256" key="2">
    <source>
        <dbReference type="ARBA" id="ARBA00008664"/>
    </source>
</evidence>
<evidence type="ECO:0000313" key="9">
    <source>
        <dbReference type="EMBL" id="PMS31074.1"/>
    </source>
</evidence>
<dbReference type="GO" id="GO:0006793">
    <property type="term" value="P:phosphorus metabolic process"/>
    <property type="evidence" value="ECO:0007669"/>
    <property type="project" value="UniProtKB-ARBA"/>
</dbReference>
<dbReference type="SUPFAM" id="SSF56024">
    <property type="entry name" value="Phospholipase D/nuclease"/>
    <property type="match status" value="2"/>
</dbReference>
<dbReference type="SMART" id="SM00155">
    <property type="entry name" value="PLDc"/>
    <property type="match status" value="2"/>
</dbReference>
<keyword evidence="4" id="KW-0378">Hydrolase</keyword>
<dbReference type="InterPro" id="IPR001736">
    <property type="entry name" value="PLipase_D/transphosphatidylase"/>
</dbReference>
<evidence type="ECO:0000256" key="3">
    <source>
        <dbReference type="ARBA" id="ARBA00012027"/>
    </source>
</evidence>
<evidence type="ECO:0000313" key="8">
    <source>
        <dbReference type="EMBL" id="CAB3702425.1"/>
    </source>
</evidence>
<evidence type="ECO:0000313" key="10">
    <source>
        <dbReference type="Proteomes" id="UP000235659"/>
    </source>
</evidence>
<dbReference type="GO" id="GO:0016891">
    <property type="term" value="F:RNA endonuclease activity producing 5'-phosphomonoesters, hydrolytic mechanism"/>
    <property type="evidence" value="ECO:0007669"/>
    <property type="project" value="TreeGrafter"/>
</dbReference>
<comment type="similarity">
    <text evidence="2">Belongs to the phospholipase D family.</text>
</comment>
<reference evidence="9 10" key="1">
    <citation type="submission" date="2018-01" db="EMBL/GenBank/DDBJ databases">
        <title>Whole genome analyses suggest that Burkholderia sensu lato contains two further novel genera in the rhizoxinica-symbiotica group Mycetohabitans gen. nov., and Trinickia gen. nov.: implications for the evolution of diazotrophy and nodulation in the Burkholderiaceae.</title>
        <authorList>
            <person name="Estrada-de los Santos P."/>
            <person name="Palmer M."/>
            <person name="Chavez-Ramirez B."/>
            <person name="Beukes C."/>
            <person name="Steenkamp E.T."/>
            <person name="Hirsch A.M."/>
            <person name="Manyaka P."/>
            <person name="Maluk M."/>
            <person name="Lafos M."/>
            <person name="Crook M."/>
            <person name="Gross E."/>
            <person name="Simon M.F."/>
            <person name="Bueno dos Reis Junior F."/>
            <person name="Poole P.S."/>
            <person name="Venter S.N."/>
            <person name="James E.K."/>
        </authorList>
    </citation>
    <scope>NUCLEOTIDE SEQUENCE [LARGE SCALE GENOMIC DNA]</scope>
    <source>
        <strain evidence="9 10">WSM 3937</strain>
    </source>
</reference>
<reference evidence="8 11" key="2">
    <citation type="submission" date="2020-04" db="EMBL/GenBank/DDBJ databases">
        <authorList>
            <person name="De Canck E."/>
        </authorList>
    </citation>
    <scope>NUCLEOTIDE SEQUENCE [LARGE SCALE GENOMIC DNA]</scope>
    <source>
        <strain evidence="8 11">LMG 27174</strain>
    </source>
</reference>
<dbReference type="PROSITE" id="PS50035">
    <property type="entry name" value="PLD"/>
    <property type="match status" value="2"/>
</dbReference>
<dbReference type="GO" id="GO:0016042">
    <property type="term" value="P:lipid catabolic process"/>
    <property type="evidence" value="ECO:0007669"/>
    <property type="project" value="UniProtKB-KW"/>
</dbReference>
<evidence type="ECO:0000256" key="5">
    <source>
        <dbReference type="ARBA" id="ARBA00022963"/>
    </source>
</evidence>
<dbReference type="InterPro" id="IPR051406">
    <property type="entry name" value="PLD_domain"/>
</dbReference>
<keyword evidence="6" id="KW-0443">Lipid metabolism</keyword>
<gene>
    <name evidence="9" type="ORF">C0Z16_12675</name>
    <name evidence="8" type="ORF">LMG27174_03743</name>
</gene>
<accession>A0A2N7WNV7</accession>
<dbReference type="PANTHER" id="PTHR43856">
    <property type="entry name" value="CARDIOLIPIN HYDROLASE"/>
    <property type="match status" value="1"/>
</dbReference>
<feature type="domain" description="PLD phosphodiesterase" evidence="7">
    <location>
        <begin position="260"/>
        <end position="294"/>
    </location>
</feature>
<dbReference type="AlphaFoldDB" id="A0A2N7WNV7"/>
<protein>
    <recommendedName>
        <fullName evidence="3">phospholipase D</fullName>
        <ecNumber evidence="3">3.1.4.4</ecNumber>
    </recommendedName>
</protein>
<keyword evidence="10" id="KW-1185">Reference proteome</keyword>
<dbReference type="RefSeq" id="WP_102632496.1">
    <property type="nucleotide sequence ID" value="NZ_CADIJZ010000013.1"/>
</dbReference>
<dbReference type="EMBL" id="PNXY01000007">
    <property type="protein sequence ID" value="PMS31074.1"/>
    <property type="molecule type" value="Genomic_DNA"/>
</dbReference>
<dbReference type="EC" id="3.1.4.4" evidence="3"/>
<organism evidence="8 11">
    <name type="scientific">Paraburkholderia rhynchosiae</name>
    <dbReference type="NCBI Taxonomy" id="487049"/>
    <lineage>
        <taxon>Bacteria</taxon>
        <taxon>Pseudomonadati</taxon>
        <taxon>Pseudomonadota</taxon>
        <taxon>Betaproteobacteria</taxon>
        <taxon>Burkholderiales</taxon>
        <taxon>Burkholderiaceae</taxon>
        <taxon>Paraburkholderia</taxon>
    </lineage>
</organism>
<name>A0A2N7WNV7_9BURK</name>
<dbReference type="CDD" id="cd09173">
    <property type="entry name" value="PLDc_Nuc_like_unchar1_2"/>
    <property type="match status" value="1"/>
</dbReference>
<evidence type="ECO:0000256" key="4">
    <source>
        <dbReference type="ARBA" id="ARBA00022801"/>
    </source>
</evidence>
<dbReference type="PANTHER" id="PTHR43856:SF1">
    <property type="entry name" value="MITOCHONDRIAL CARDIOLIPIN HYDROLASE"/>
    <property type="match status" value="1"/>
</dbReference>
<dbReference type="Pfam" id="PF13091">
    <property type="entry name" value="PLDc_2"/>
    <property type="match status" value="1"/>
</dbReference>
<dbReference type="EMBL" id="CADIJZ010000013">
    <property type="protein sequence ID" value="CAB3702425.1"/>
    <property type="molecule type" value="Genomic_DNA"/>
</dbReference>
<dbReference type="OrthoDB" id="9789376at2"/>
<dbReference type="GO" id="GO:0004630">
    <property type="term" value="F:phospholipase D activity"/>
    <property type="evidence" value="ECO:0007669"/>
    <property type="project" value="UniProtKB-EC"/>
</dbReference>
<proteinExistence type="inferred from homology"/>
<keyword evidence="5" id="KW-0442">Lipid degradation</keyword>
<evidence type="ECO:0000256" key="6">
    <source>
        <dbReference type="ARBA" id="ARBA00023098"/>
    </source>
</evidence>
<sequence>MNVSVRSYLSPTLVLLAFDWPEGGKRDDFLGFAIKRTPGFLSADGRQREASSWLPNRLTFNGAVPDTQQDASTNEAPIQKFMWWDARIDEADREKSFTYLVYPVVGTPGALHLLDAQKGECKLTLPSHIEAGIGTWFNRAVVSSQAFARKVAALHLAPDAAPSAEQALRLRTWLANDLQDVFALTLKQAHRAASAVYHLTDPLWAIPAFAEFGAKQGKASLAIVYDSHEVSQKGKPPAPSPNQPAVEQLADAATFAPRDKTHIMHDKFIVTDNGNGQAVPARVLTGSANFTIEGITEQANVLHLFDSPELATLYSNRAEALASNPSIADTAKLAPGWSEPVTIGSAKVRVCFSPEPKNSRLQIDTIVEAIRNAKQSVAFCLFMPTDEPLRDACFEAGDKGLMMFGLVNHIGAKSAEVAEEARKNGQIVTTTALANMDLYHRGRDKHDVIDAEYFSPATVPAGFEPELRLFPGESAPGYAPVIIHHKFLVIDAEGANPIVYTGSANMSNNSEHFNDENLLEIRDRRIASSYLAEFLRLYEHYRARALAIRQQHGGAHERLMLAPDGAWSKKYFVANSPEAKARIALAHGAD</sequence>
<comment type="catalytic activity">
    <reaction evidence="1">
        <text>a 1,2-diacyl-sn-glycero-3-phosphocholine + H2O = a 1,2-diacyl-sn-glycero-3-phosphate + choline + H(+)</text>
        <dbReference type="Rhea" id="RHEA:14445"/>
        <dbReference type="ChEBI" id="CHEBI:15354"/>
        <dbReference type="ChEBI" id="CHEBI:15377"/>
        <dbReference type="ChEBI" id="CHEBI:15378"/>
        <dbReference type="ChEBI" id="CHEBI:57643"/>
        <dbReference type="ChEBI" id="CHEBI:58608"/>
        <dbReference type="EC" id="3.1.4.4"/>
    </reaction>
</comment>
<dbReference type="Proteomes" id="UP000494205">
    <property type="component" value="Unassembled WGS sequence"/>
</dbReference>
<evidence type="ECO:0000259" key="7">
    <source>
        <dbReference type="PROSITE" id="PS50035"/>
    </source>
</evidence>
<feature type="domain" description="PLD phosphodiesterase" evidence="7">
    <location>
        <begin position="479"/>
        <end position="510"/>
    </location>
</feature>